<evidence type="ECO:0000313" key="2">
    <source>
        <dbReference type="Proteomes" id="UP001501734"/>
    </source>
</evidence>
<keyword evidence="2" id="KW-1185">Reference proteome</keyword>
<organism evidence="1 2">
    <name type="scientific">Amphibacillus indicireducens</name>
    <dbReference type="NCBI Taxonomy" id="1076330"/>
    <lineage>
        <taxon>Bacteria</taxon>
        <taxon>Bacillati</taxon>
        <taxon>Bacillota</taxon>
        <taxon>Bacilli</taxon>
        <taxon>Bacillales</taxon>
        <taxon>Bacillaceae</taxon>
        <taxon>Amphibacillus</taxon>
    </lineage>
</organism>
<evidence type="ECO:0000313" key="1">
    <source>
        <dbReference type="EMBL" id="GAA4068713.1"/>
    </source>
</evidence>
<protein>
    <submittedName>
        <fullName evidence="1">Uncharacterized protein</fullName>
    </submittedName>
</protein>
<sequence length="46" mass="5121">MSFISLTATKGATNNNIVEVAFSKFGELAMRINAFLFCFITIMDNK</sequence>
<accession>A0ABP7VJM1</accession>
<comment type="caution">
    <text evidence="1">The sequence shown here is derived from an EMBL/GenBank/DDBJ whole genome shotgun (WGS) entry which is preliminary data.</text>
</comment>
<name>A0ABP7VJM1_9BACI</name>
<dbReference type="Proteomes" id="UP001501734">
    <property type="component" value="Unassembled WGS sequence"/>
</dbReference>
<dbReference type="EMBL" id="BAABDL010000071">
    <property type="protein sequence ID" value="GAA4068713.1"/>
    <property type="molecule type" value="Genomic_DNA"/>
</dbReference>
<proteinExistence type="predicted"/>
<reference evidence="2" key="1">
    <citation type="journal article" date="2019" name="Int. J. Syst. Evol. Microbiol.">
        <title>The Global Catalogue of Microorganisms (GCM) 10K type strain sequencing project: providing services to taxonomists for standard genome sequencing and annotation.</title>
        <authorList>
            <consortium name="The Broad Institute Genomics Platform"/>
            <consortium name="The Broad Institute Genome Sequencing Center for Infectious Disease"/>
            <person name="Wu L."/>
            <person name="Ma J."/>
        </authorList>
    </citation>
    <scope>NUCLEOTIDE SEQUENCE [LARGE SCALE GENOMIC DNA]</scope>
    <source>
        <strain evidence="2">JCM 17250</strain>
    </source>
</reference>
<gene>
    <name evidence="1" type="ORF">GCM10022410_13290</name>
</gene>